<name>A0AAD2HXP5_9AGAR</name>
<dbReference type="AlphaFoldDB" id="A0AAD2HXP5"/>
<dbReference type="SUPFAM" id="SSF52266">
    <property type="entry name" value="SGNH hydrolase"/>
    <property type="match status" value="1"/>
</dbReference>
<keyword evidence="4" id="KW-1185">Reference proteome</keyword>
<organism evidence="3 4">
    <name type="scientific">Mycena citricolor</name>
    <dbReference type="NCBI Taxonomy" id="2018698"/>
    <lineage>
        <taxon>Eukaryota</taxon>
        <taxon>Fungi</taxon>
        <taxon>Dikarya</taxon>
        <taxon>Basidiomycota</taxon>
        <taxon>Agaricomycotina</taxon>
        <taxon>Agaricomycetes</taxon>
        <taxon>Agaricomycetidae</taxon>
        <taxon>Agaricales</taxon>
        <taxon>Marasmiineae</taxon>
        <taxon>Mycenaceae</taxon>
        <taxon>Mycena</taxon>
    </lineage>
</organism>
<feature type="signal peptide" evidence="2">
    <location>
        <begin position="1"/>
        <end position="32"/>
    </location>
</feature>
<evidence type="ECO:0000256" key="1">
    <source>
        <dbReference type="SAM" id="MobiDB-lite"/>
    </source>
</evidence>
<dbReference type="Proteomes" id="UP001295794">
    <property type="component" value="Unassembled WGS sequence"/>
</dbReference>
<evidence type="ECO:0000313" key="3">
    <source>
        <dbReference type="EMBL" id="CAK5284159.1"/>
    </source>
</evidence>
<feature type="region of interest" description="Disordered" evidence="1">
    <location>
        <begin position="316"/>
        <end position="351"/>
    </location>
</feature>
<keyword evidence="2" id="KW-0732">Signal</keyword>
<dbReference type="InterPro" id="IPR036514">
    <property type="entry name" value="SGNH_hydro_sf"/>
</dbReference>
<reference evidence="3" key="1">
    <citation type="submission" date="2023-11" db="EMBL/GenBank/DDBJ databases">
        <authorList>
            <person name="De Vega J J."/>
            <person name="De Vega J J."/>
        </authorList>
    </citation>
    <scope>NUCLEOTIDE SEQUENCE</scope>
</reference>
<dbReference type="Gene3D" id="3.40.50.1110">
    <property type="entry name" value="SGNH hydrolase"/>
    <property type="match status" value="1"/>
</dbReference>
<dbReference type="EMBL" id="CAVNYO010000478">
    <property type="protein sequence ID" value="CAK5284159.1"/>
    <property type="molecule type" value="Genomic_DNA"/>
</dbReference>
<gene>
    <name evidence="3" type="ORF">MYCIT1_LOCUS37201</name>
</gene>
<feature type="chain" id="PRO_5042006659" description="Carbohydrate esterase family 16 protein" evidence="2">
    <location>
        <begin position="33"/>
        <end position="351"/>
    </location>
</feature>
<proteinExistence type="predicted"/>
<evidence type="ECO:0000256" key="2">
    <source>
        <dbReference type="SAM" id="SignalP"/>
    </source>
</evidence>
<evidence type="ECO:0000313" key="4">
    <source>
        <dbReference type="Proteomes" id="UP001295794"/>
    </source>
</evidence>
<sequence length="351" mass="38902">MYKVACLSSTTSGPPKMFLFLLSLFFTGISVAASQNAKQFDWNSIRYVHAFGDSYTFVQGTAGHANFSFIGDALNLAFTPKQLLANEIIAKNTSSEGSNWIEYLTGCFQGSPLDCDKQLWNFAFAGSDISGDLLPLHHPFTTSLVNQVKQWATYGSSVIPHPANETLTAWWIGINDTGDSLTNASITDFNAFWETEMKAYFTAVQSAHDHGLKTHLFINVPAEDRNPATVNSATKSALMKTHIQQYNTIWINTSLRLLPRIPVDATVMTFDSNTLFNNILNNPAQYGFKNVTGFCTCADPTGFFWFSQLRPSDAAGSSTHRCRDRRSAEEPSIPLGQITSNKKRRKTTDKT</sequence>
<protein>
    <recommendedName>
        <fullName evidence="5">Carbohydrate esterase family 16 protein</fullName>
    </recommendedName>
</protein>
<feature type="compositionally biased region" description="Basic residues" evidence="1">
    <location>
        <begin position="341"/>
        <end position="351"/>
    </location>
</feature>
<accession>A0AAD2HXP5</accession>
<evidence type="ECO:0008006" key="5">
    <source>
        <dbReference type="Google" id="ProtNLM"/>
    </source>
</evidence>
<comment type="caution">
    <text evidence="3">The sequence shown here is derived from an EMBL/GenBank/DDBJ whole genome shotgun (WGS) entry which is preliminary data.</text>
</comment>